<reference evidence="2 3" key="1">
    <citation type="journal article" date="2020" name="Microorganisms">
        <title>Osmotic Adaptation and Compatible Solute Biosynthesis of Phototrophic Bacteria as Revealed from Genome Analyses.</title>
        <authorList>
            <person name="Imhoff J.F."/>
            <person name="Rahn T."/>
            <person name="Kunzel S."/>
            <person name="Keller A."/>
            <person name="Neulinger S.C."/>
        </authorList>
    </citation>
    <scope>NUCLEOTIDE SEQUENCE [LARGE SCALE GENOMIC DNA]</scope>
    <source>
        <strain evidence="2 3">DSM 25653</strain>
    </source>
</reference>
<evidence type="ECO:0000313" key="2">
    <source>
        <dbReference type="EMBL" id="MBK1621844.1"/>
    </source>
</evidence>
<dbReference type="InterPro" id="IPR025587">
    <property type="entry name" value="DUF4351"/>
</dbReference>
<name>A0A9X0WE94_9GAMM</name>
<dbReference type="Pfam" id="PF14261">
    <property type="entry name" value="DUF4351"/>
    <property type="match status" value="1"/>
</dbReference>
<dbReference type="AlphaFoldDB" id="A0A9X0WE94"/>
<dbReference type="RefSeq" id="WP_200252389.1">
    <property type="nucleotide sequence ID" value="NZ_NRRY01000139.1"/>
</dbReference>
<gene>
    <name evidence="2" type="ORF">CKO42_26420</name>
</gene>
<dbReference type="PANTHER" id="PTHR35586:SF1">
    <property type="entry name" value="SLL1691 PROTEIN"/>
    <property type="match status" value="1"/>
</dbReference>
<accession>A0A9X0WE94</accession>
<evidence type="ECO:0000259" key="1">
    <source>
        <dbReference type="Pfam" id="PF14261"/>
    </source>
</evidence>
<dbReference type="Proteomes" id="UP001138768">
    <property type="component" value="Unassembled WGS sequence"/>
</dbReference>
<proteinExistence type="predicted"/>
<feature type="domain" description="DUF4351" evidence="1">
    <location>
        <begin position="267"/>
        <end position="316"/>
    </location>
</feature>
<dbReference type="EMBL" id="NRRY01000139">
    <property type="protein sequence ID" value="MBK1621844.1"/>
    <property type="molecule type" value="Genomic_DNA"/>
</dbReference>
<protein>
    <recommendedName>
        <fullName evidence="1">DUF4351 domain-containing protein</fullName>
    </recommendedName>
</protein>
<organism evidence="2 3">
    <name type="scientific">Lamprobacter modestohalophilus</name>
    <dbReference type="NCBI Taxonomy" id="1064514"/>
    <lineage>
        <taxon>Bacteria</taxon>
        <taxon>Pseudomonadati</taxon>
        <taxon>Pseudomonadota</taxon>
        <taxon>Gammaproteobacteria</taxon>
        <taxon>Chromatiales</taxon>
        <taxon>Chromatiaceae</taxon>
        <taxon>Lamprobacter</taxon>
    </lineage>
</organism>
<evidence type="ECO:0000313" key="3">
    <source>
        <dbReference type="Proteomes" id="UP001138768"/>
    </source>
</evidence>
<dbReference type="PANTHER" id="PTHR35586">
    <property type="entry name" value="SLL1691 PROTEIN"/>
    <property type="match status" value="1"/>
</dbReference>
<comment type="caution">
    <text evidence="2">The sequence shown here is derived from an EMBL/GenBank/DDBJ whole genome shotgun (WGS) entry which is preliminary data.</text>
</comment>
<sequence>MPTDNHSAKTASPKRDDDSPWKEALERFFPEFLALLFPTVHAEIDWSQGVQFLDKEFQQLVREAKTTKRYADKLVGVTLRDGTAVWVLIHVEVQGEAETAFAERMYTYHYKIRDRYQVPVASLAVLADTDQGFRPQHYGTRLWDCRVDFRFPMVKLLDYAEPERWAELEASDNVFALVVMAQIRAKVTDDAETLKGWKFRLIRLMYERGYEQARILELFRLIDWMIRLPKALEADFRQTLYAYEEQQRMPYVTTVEQAGIEKGVQLGVQQGEAHILLRLVNKKFGAEAVAHYRTRIESAEPEQLEAWSERILSAETPETIFH</sequence>
<keyword evidence="3" id="KW-1185">Reference proteome</keyword>